<evidence type="ECO:0000313" key="3">
    <source>
        <dbReference type="Proteomes" id="UP000199205"/>
    </source>
</evidence>
<dbReference type="EMBL" id="FMAF01000048">
    <property type="protein sequence ID" value="SCB52320.1"/>
    <property type="molecule type" value="Genomic_DNA"/>
</dbReference>
<reference evidence="2 3" key="1">
    <citation type="submission" date="2016-08" db="EMBL/GenBank/DDBJ databases">
        <authorList>
            <person name="Seilhamer J.J."/>
        </authorList>
    </citation>
    <scope>NUCLEOTIDE SEQUENCE [LARGE SCALE GENOMIC DNA]</scope>
    <source>
        <strain evidence="2 3">P1-7</strain>
    </source>
</reference>
<protein>
    <submittedName>
        <fullName evidence="2">Uncharacterized protein</fullName>
    </submittedName>
</protein>
<gene>
    <name evidence="2" type="ORF">GA0061101_14820</name>
</gene>
<feature type="chain" id="PRO_5008686658" evidence="1">
    <location>
        <begin position="20"/>
        <end position="230"/>
    </location>
</feature>
<keyword evidence="1" id="KW-0732">Signal</keyword>
<dbReference type="OrthoDB" id="8356779at2"/>
<dbReference type="Proteomes" id="UP000199205">
    <property type="component" value="Unassembled WGS sequence"/>
</dbReference>
<organism evidence="2 3">
    <name type="scientific">Rhizobium lusitanum</name>
    <dbReference type="NCBI Taxonomy" id="293958"/>
    <lineage>
        <taxon>Bacteria</taxon>
        <taxon>Pseudomonadati</taxon>
        <taxon>Pseudomonadota</taxon>
        <taxon>Alphaproteobacteria</taxon>
        <taxon>Hyphomicrobiales</taxon>
        <taxon>Rhizobiaceae</taxon>
        <taxon>Rhizobium/Agrobacterium group</taxon>
        <taxon>Rhizobium</taxon>
    </lineage>
</organism>
<name>A0A1C3XJ81_9HYPH</name>
<dbReference type="RefSeq" id="WP_037197770.1">
    <property type="nucleotide sequence ID" value="NZ_FMAF01000048.1"/>
</dbReference>
<proteinExistence type="predicted"/>
<dbReference type="AlphaFoldDB" id="A0A1C3XJ81"/>
<dbReference type="PROSITE" id="PS51257">
    <property type="entry name" value="PROKAR_LIPOPROTEIN"/>
    <property type="match status" value="1"/>
</dbReference>
<sequence>MNAKLFVAVALGLMTGLLAGCAGSRDPGTAAADHSAAISQIASKKSQKGALLLIRMVDANLTGDHYCSGHIRLRRIDNGKPDKNTAFEDIYSADRWLLPDEKKPKDMEATFLYRVANATSYARSFRPIAPGRYAITYAECQYGMSQYGGVTKLEAGGDQDFLFNYVSPLGGASTIIVGAGQIIDAGYIRLTGRRSNPAVVSSEASAAEREVMQEVLPELYTSIRFTKFGL</sequence>
<accession>A0A1C3XJ81</accession>
<evidence type="ECO:0000256" key="1">
    <source>
        <dbReference type="SAM" id="SignalP"/>
    </source>
</evidence>
<evidence type="ECO:0000313" key="2">
    <source>
        <dbReference type="EMBL" id="SCB52320.1"/>
    </source>
</evidence>
<feature type="signal peptide" evidence="1">
    <location>
        <begin position="1"/>
        <end position="19"/>
    </location>
</feature>